<organism evidence="3 4">
    <name type="scientific">Pseudomonas juntendi</name>
    <dbReference type="NCBI Taxonomy" id="2666183"/>
    <lineage>
        <taxon>Bacteria</taxon>
        <taxon>Pseudomonadati</taxon>
        <taxon>Pseudomonadota</taxon>
        <taxon>Gammaproteobacteria</taxon>
        <taxon>Pseudomonadales</taxon>
        <taxon>Pseudomonadaceae</taxon>
        <taxon>Pseudomonas</taxon>
    </lineage>
</organism>
<dbReference type="RefSeq" id="WP_232961698.1">
    <property type="nucleotide sequence ID" value="NZ_CP091311.1"/>
</dbReference>
<reference evidence="3 4" key="1">
    <citation type="submission" date="2024-03" db="EMBL/GenBank/DDBJ databases">
        <title>Pseudomonas juntendi.</title>
        <authorList>
            <person name="Liu Y."/>
        </authorList>
    </citation>
    <scope>NUCLEOTIDE SEQUENCE [LARGE SCALE GENOMIC DNA]</scope>
    <source>
        <strain evidence="3 4">L4046hy</strain>
    </source>
</reference>
<keyword evidence="1" id="KW-0812">Transmembrane</keyword>
<name>A0ABZ2JIC4_9PSED</name>
<dbReference type="Proteomes" id="UP001375228">
    <property type="component" value="Chromosome"/>
</dbReference>
<feature type="transmembrane region" description="Helical" evidence="1">
    <location>
        <begin position="55"/>
        <end position="74"/>
    </location>
</feature>
<keyword evidence="1" id="KW-1133">Transmembrane helix</keyword>
<dbReference type="EMBL" id="CP146691">
    <property type="protein sequence ID" value="WWY22776.1"/>
    <property type="molecule type" value="Genomic_DNA"/>
</dbReference>
<dbReference type="Pfam" id="PF20455">
    <property type="entry name" value="DUF6708"/>
    <property type="match status" value="1"/>
</dbReference>
<proteinExistence type="predicted"/>
<sequence>MSRPLLNPPCKGWKEDLPLPDTSNTTAPGLGYQSPNHQDMIYLEIARPLGGARELMLFFSFPMIIFTATLPLNIIQISELLDSELILISVLLLAGGIWASAFFIRISLSPPRDEPIRFNRKRKKIYAYNFKHCWWNPFGTWKVETVCYDWSQVRAERWFQRGMLPNGVPIFKWGVMLSIVAPGTNNVIDRFPLSTMGADQHAWAYICTYMQHGPSALPPPGEPKNHNDVLWCELALRLAPKVEWPAEMDRESRTASLGN</sequence>
<dbReference type="InterPro" id="IPR046554">
    <property type="entry name" value="DUF6708"/>
</dbReference>
<feature type="transmembrane region" description="Helical" evidence="1">
    <location>
        <begin position="86"/>
        <end position="108"/>
    </location>
</feature>
<evidence type="ECO:0000256" key="1">
    <source>
        <dbReference type="SAM" id="Phobius"/>
    </source>
</evidence>
<accession>A0ABZ2JIC4</accession>
<feature type="domain" description="DUF6708" evidence="2">
    <location>
        <begin position="98"/>
        <end position="255"/>
    </location>
</feature>
<protein>
    <submittedName>
        <fullName evidence="3">DUF6708 domain-containing protein</fullName>
    </submittedName>
</protein>
<evidence type="ECO:0000313" key="3">
    <source>
        <dbReference type="EMBL" id="WWY22776.1"/>
    </source>
</evidence>
<keyword evidence="1" id="KW-0472">Membrane</keyword>
<keyword evidence="4" id="KW-1185">Reference proteome</keyword>
<evidence type="ECO:0000259" key="2">
    <source>
        <dbReference type="Pfam" id="PF20455"/>
    </source>
</evidence>
<gene>
    <name evidence="3" type="ORF">V9385_09315</name>
</gene>
<evidence type="ECO:0000313" key="4">
    <source>
        <dbReference type="Proteomes" id="UP001375228"/>
    </source>
</evidence>